<dbReference type="OrthoDB" id="372044at2157"/>
<keyword evidence="5 7" id="KW-0689">Ribosomal protein</keyword>
<dbReference type="Pfam" id="PF00281">
    <property type="entry name" value="Ribosomal_L5"/>
    <property type="match status" value="1"/>
</dbReference>
<evidence type="ECO:0000256" key="4">
    <source>
        <dbReference type="ARBA" id="ARBA00022884"/>
    </source>
</evidence>
<feature type="domain" description="Large ribosomal subunit protein uL5 C-terminal" evidence="10">
    <location>
        <begin position="78"/>
        <end position="153"/>
    </location>
</feature>
<evidence type="ECO:0000256" key="5">
    <source>
        <dbReference type="ARBA" id="ARBA00022980"/>
    </source>
</evidence>
<dbReference type="SUPFAM" id="SSF55282">
    <property type="entry name" value="RL5-like"/>
    <property type="match status" value="1"/>
</dbReference>
<dbReference type="PANTHER" id="PTHR11994">
    <property type="entry name" value="60S RIBOSOMAL PROTEIN L11-RELATED"/>
    <property type="match status" value="1"/>
</dbReference>
<dbReference type="HOGENOM" id="CLU_061015_3_0_2"/>
<evidence type="ECO:0000256" key="3">
    <source>
        <dbReference type="ARBA" id="ARBA00022730"/>
    </source>
</evidence>
<dbReference type="GeneID" id="14212640"/>
<dbReference type="InParanoid" id="L0ACE8"/>
<dbReference type="HAMAP" id="MF_01333_A">
    <property type="entry name" value="Ribosomal_uL5_A"/>
    <property type="match status" value="1"/>
</dbReference>
<keyword evidence="12" id="KW-1185">Reference proteome</keyword>
<dbReference type="InterPro" id="IPR002132">
    <property type="entry name" value="Ribosomal_uL5"/>
</dbReference>
<comment type="function">
    <text evidence="7">This is 1 of the proteins that bind and probably mediate the attachment of the 5S RNA into the large ribosomal subunit, where it forms part of the central protuberance. In the 70S ribosome it contacts protein S13 of the 30S subunit (bridge B1b), connecting the 2 subunits; this bridge is implicated in subunit movement. May contact the P site tRNA; the 5S rRNA and some of its associated proteins might help stabilize positioning of ribosome-bound tRNAs.</text>
</comment>
<evidence type="ECO:0000256" key="2">
    <source>
        <dbReference type="ARBA" id="ARBA00022555"/>
    </source>
</evidence>
<dbReference type="FunFam" id="3.30.1440.10:FF:000002">
    <property type="entry name" value="60S ribosomal protein L11"/>
    <property type="match status" value="1"/>
</dbReference>
<evidence type="ECO:0000256" key="6">
    <source>
        <dbReference type="ARBA" id="ARBA00023274"/>
    </source>
</evidence>
<dbReference type="GO" id="GO:1990904">
    <property type="term" value="C:ribonucleoprotein complex"/>
    <property type="evidence" value="ECO:0007669"/>
    <property type="project" value="UniProtKB-KW"/>
</dbReference>
<dbReference type="AlphaFoldDB" id="L0ACE8"/>
<dbReference type="InterPro" id="IPR031310">
    <property type="entry name" value="Ribosomal_uL5_N"/>
</dbReference>
<dbReference type="Gene3D" id="3.30.1440.10">
    <property type="match status" value="1"/>
</dbReference>
<dbReference type="GO" id="GO:0019843">
    <property type="term" value="F:rRNA binding"/>
    <property type="evidence" value="ECO:0007669"/>
    <property type="project" value="UniProtKB-UniRule"/>
</dbReference>
<reference evidence="12" key="1">
    <citation type="submission" date="2012-03" db="EMBL/GenBank/DDBJ databases">
        <title>Complete genome of Caldisphaera lagunensis DSM 15908.</title>
        <authorList>
            <person name="Lucas S."/>
            <person name="Copeland A."/>
            <person name="Lapidus A."/>
            <person name="Glavina del Rio T."/>
            <person name="Dalin E."/>
            <person name="Tice H."/>
            <person name="Bruce D."/>
            <person name="Goodwin L."/>
            <person name="Pitluck S."/>
            <person name="Peters L."/>
            <person name="Mikhailova N."/>
            <person name="Teshima H."/>
            <person name="Kyrpides N."/>
            <person name="Mavromatis K."/>
            <person name="Ivanova N."/>
            <person name="Brettin T."/>
            <person name="Detter J.C."/>
            <person name="Han C."/>
            <person name="Larimer F."/>
            <person name="Land M."/>
            <person name="Hauser L."/>
            <person name="Markowitz V."/>
            <person name="Cheng J.-F."/>
            <person name="Hugenholtz P."/>
            <person name="Woyke T."/>
            <person name="Wu D."/>
            <person name="Spring S."/>
            <person name="Schroeder M."/>
            <person name="Brambilla E."/>
            <person name="Klenk H.-P."/>
            <person name="Eisen J.A."/>
        </authorList>
    </citation>
    <scope>NUCLEOTIDE SEQUENCE [LARGE SCALE GENOMIC DNA]</scope>
    <source>
        <strain evidence="12">DSM 15908 / JCM 11604 / IC-154</strain>
    </source>
</reference>
<evidence type="ECO:0000313" key="12">
    <source>
        <dbReference type="Proteomes" id="UP000010469"/>
    </source>
</evidence>
<dbReference type="STRING" id="1056495.Calag_1380"/>
<dbReference type="NCBIfam" id="NF003258">
    <property type="entry name" value="PRK04219.1"/>
    <property type="match status" value="1"/>
</dbReference>
<dbReference type="eggNOG" id="arCOG04092">
    <property type="taxonomic scope" value="Archaea"/>
</dbReference>
<dbReference type="FunCoup" id="L0ACE8">
    <property type="interactions" value="175"/>
</dbReference>
<dbReference type="GO" id="GO:0005840">
    <property type="term" value="C:ribosome"/>
    <property type="evidence" value="ECO:0007669"/>
    <property type="project" value="UniProtKB-KW"/>
</dbReference>
<evidence type="ECO:0000256" key="7">
    <source>
        <dbReference type="HAMAP-Rule" id="MF_01333"/>
    </source>
</evidence>
<feature type="domain" description="Large ribosomal subunit protein uL5 N-terminal" evidence="9">
    <location>
        <begin position="20"/>
        <end position="73"/>
    </location>
</feature>
<evidence type="ECO:0000256" key="1">
    <source>
        <dbReference type="ARBA" id="ARBA00008553"/>
    </source>
</evidence>
<dbReference type="GO" id="GO:0006412">
    <property type="term" value="P:translation"/>
    <property type="evidence" value="ECO:0007669"/>
    <property type="project" value="UniProtKB-UniRule"/>
</dbReference>
<dbReference type="Pfam" id="PF00673">
    <property type="entry name" value="Ribosomal_L5_C"/>
    <property type="match status" value="1"/>
</dbReference>
<dbReference type="RefSeq" id="WP_015232986.1">
    <property type="nucleotide sequence ID" value="NC_019791.1"/>
</dbReference>
<dbReference type="InterPro" id="IPR022803">
    <property type="entry name" value="Ribosomal_uL5_dom_sf"/>
</dbReference>
<accession>L0ACE8</accession>
<dbReference type="InterPro" id="IPR031309">
    <property type="entry name" value="Ribosomal_uL5_C"/>
</dbReference>
<keyword evidence="3 7" id="KW-0699">rRNA-binding</keyword>
<protein>
    <recommendedName>
        <fullName evidence="7">Large ribosomal subunit protein uL5</fullName>
    </recommendedName>
</protein>
<evidence type="ECO:0000256" key="8">
    <source>
        <dbReference type="RuleBase" id="RU003930"/>
    </source>
</evidence>
<organism evidence="11 12">
    <name type="scientific">Caldisphaera lagunensis (strain DSM 15908 / JCM 11604 / ANMR 0165 / IC-154)</name>
    <dbReference type="NCBI Taxonomy" id="1056495"/>
    <lineage>
        <taxon>Archaea</taxon>
        <taxon>Thermoproteota</taxon>
        <taxon>Thermoprotei</taxon>
        <taxon>Acidilobales</taxon>
        <taxon>Caldisphaeraceae</taxon>
        <taxon>Caldisphaera</taxon>
    </lineage>
</organism>
<dbReference type="Proteomes" id="UP000010469">
    <property type="component" value="Chromosome"/>
</dbReference>
<keyword evidence="2 7" id="KW-0820">tRNA-binding</keyword>
<dbReference type="EMBL" id="CP003378">
    <property type="protein sequence ID" value="AFZ71089.1"/>
    <property type="molecule type" value="Genomic_DNA"/>
</dbReference>
<dbReference type="InterPro" id="IPR057266">
    <property type="entry name" value="Ribosomal_uL5_euk/arc-type"/>
</dbReference>
<keyword evidence="6 7" id="KW-0687">Ribonucleoprotein</keyword>
<comment type="similarity">
    <text evidence="1 7 8">Belongs to the universal ribosomal protein uL5 family.</text>
</comment>
<dbReference type="PIRSF" id="PIRSF002161">
    <property type="entry name" value="Ribosomal_L5"/>
    <property type="match status" value="1"/>
</dbReference>
<dbReference type="InterPro" id="IPR022804">
    <property type="entry name" value="Ribosomal_uL5_arc"/>
</dbReference>
<dbReference type="KEGG" id="clg:Calag_1380"/>
<evidence type="ECO:0000259" key="10">
    <source>
        <dbReference type="Pfam" id="PF00673"/>
    </source>
</evidence>
<gene>
    <name evidence="7" type="primary">rpl5</name>
    <name evidence="11" type="ordered locus">Calag_1380</name>
</gene>
<evidence type="ECO:0000313" key="11">
    <source>
        <dbReference type="EMBL" id="AFZ71089.1"/>
    </source>
</evidence>
<proteinExistence type="inferred from homology"/>
<dbReference type="GO" id="GO:0000049">
    <property type="term" value="F:tRNA binding"/>
    <property type="evidence" value="ECO:0007669"/>
    <property type="project" value="UniProtKB-UniRule"/>
</dbReference>
<dbReference type="GO" id="GO:0003735">
    <property type="term" value="F:structural constituent of ribosome"/>
    <property type="evidence" value="ECO:0007669"/>
    <property type="project" value="InterPro"/>
</dbReference>
<sequence>MSIALSEDEVNKILKSWEENPMTKPRITKVTVNIALGQGGEKLVKVQELLTQLTGQKASLRAAKKTVRAFGVRKGENIATMVTLRREKAYAFLKKALEAVGYRIKKSSIDKFGNVGFGITEYILLPGARYDPEIGIVGMDVIITVEKPGYRIEKRKIKTSDLPLRHRVKPEETMVLLSKEFGVTFI</sequence>
<comment type="subunit">
    <text evidence="7">Part of the 50S ribosomal subunit; contacts the 5S rRNA and probably tRNA. Forms a bridge to the 30S subunit in the 70S ribosome.</text>
</comment>
<keyword evidence="4 7" id="KW-0694">RNA-binding</keyword>
<evidence type="ECO:0000259" key="9">
    <source>
        <dbReference type="Pfam" id="PF00281"/>
    </source>
</evidence>
<name>L0ACE8_CALLD</name>